<keyword evidence="1" id="KW-1133">Transmembrane helix</keyword>
<evidence type="ECO:0000313" key="2">
    <source>
        <dbReference type="EMBL" id="RKS53318.1"/>
    </source>
</evidence>
<feature type="transmembrane region" description="Helical" evidence="1">
    <location>
        <begin position="80"/>
        <end position="99"/>
    </location>
</feature>
<dbReference type="EMBL" id="RBLG01000002">
    <property type="protein sequence ID" value="RKS53318.1"/>
    <property type="molecule type" value="Genomic_DNA"/>
</dbReference>
<name>A0A495PV27_9FLAO</name>
<protein>
    <submittedName>
        <fullName evidence="2">Uncharacterized protein</fullName>
    </submittedName>
</protein>
<accession>A0A495PV27</accession>
<dbReference type="Proteomes" id="UP000276282">
    <property type="component" value="Unassembled WGS sequence"/>
</dbReference>
<keyword evidence="1" id="KW-0472">Membrane</keyword>
<dbReference type="OrthoDB" id="981524at2"/>
<evidence type="ECO:0000256" key="1">
    <source>
        <dbReference type="SAM" id="Phobius"/>
    </source>
</evidence>
<dbReference type="AlphaFoldDB" id="A0A495PV27"/>
<reference evidence="2 3" key="1">
    <citation type="submission" date="2018-10" db="EMBL/GenBank/DDBJ databases">
        <title>Genomic Encyclopedia of Archaeal and Bacterial Type Strains, Phase II (KMG-II): from individual species to whole genera.</title>
        <authorList>
            <person name="Goeker M."/>
        </authorList>
    </citation>
    <scope>NUCLEOTIDE SEQUENCE [LARGE SCALE GENOMIC DNA]</scope>
    <source>
        <strain evidence="2 3">DSM 19839</strain>
    </source>
</reference>
<proteinExistence type="predicted"/>
<evidence type="ECO:0000313" key="3">
    <source>
        <dbReference type="Proteomes" id="UP000276282"/>
    </source>
</evidence>
<comment type="caution">
    <text evidence="2">The sequence shown here is derived from an EMBL/GenBank/DDBJ whole genome shotgun (WGS) entry which is preliminary data.</text>
</comment>
<keyword evidence="1" id="KW-0812">Transmembrane</keyword>
<gene>
    <name evidence="2" type="ORF">BC962_1568</name>
</gene>
<keyword evidence="3" id="KW-1185">Reference proteome</keyword>
<organism evidence="2 3">
    <name type="scientific">Gillisia mitskevichiae</name>
    <dbReference type="NCBI Taxonomy" id="270921"/>
    <lineage>
        <taxon>Bacteria</taxon>
        <taxon>Pseudomonadati</taxon>
        <taxon>Bacteroidota</taxon>
        <taxon>Flavobacteriia</taxon>
        <taxon>Flavobacteriales</taxon>
        <taxon>Flavobacteriaceae</taxon>
        <taxon>Gillisia</taxon>
    </lineage>
</organism>
<sequence>MNLEKYKNDSGFKVPDNYMEDFEVNLFEKLEISSLERKENKSGFQVPTDYFDTFEDTIQAKLNINSKRGRLINLFSNKQLYYASAIAAILLIVFSTGLLKSTQTSDLNNLDYAAIEQYIDEEDMDLNYNDISNLIYEEGLIMDDFNSYSLSEQAVFEYLNENVEDSGLIIE</sequence>
<dbReference type="RefSeq" id="WP_147405635.1">
    <property type="nucleotide sequence ID" value="NZ_RBLG01000002.1"/>
</dbReference>